<dbReference type="RefSeq" id="WP_008274140.1">
    <property type="nucleotide sequence ID" value="NZ_AAXW01000005.1"/>
</dbReference>
<comment type="caution">
    <text evidence="2">The sequence shown here is derived from an EMBL/GenBank/DDBJ whole genome shotgun (WGS) entry which is preliminary data.</text>
</comment>
<dbReference type="Pfam" id="PF15919">
    <property type="entry name" value="HicB_lk_antitox"/>
    <property type="match status" value="1"/>
</dbReference>
<accession>A3ILC1</accession>
<dbReference type="InterPro" id="IPR031807">
    <property type="entry name" value="HicB-like"/>
</dbReference>
<dbReference type="PANTHER" id="PTHR34504:SF2">
    <property type="entry name" value="UPF0150 PROTEIN SSL0259"/>
    <property type="match status" value="1"/>
</dbReference>
<evidence type="ECO:0000259" key="1">
    <source>
        <dbReference type="Pfam" id="PF15919"/>
    </source>
</evidence>
<dbReference type="AlphaFoldDB" id="A3ILC1"/>
<evidence type="ECO:0000313" key="3">
    <source>
        <dbReference type="Proteomes" id="UP000003781"/>
    </source>
</evidence>
<protein>
    <recommendedName>
        <fullName evidence="1">HicB-like antitoxin of toxin-antitoxin system domain-containing protein</fullName>
    </recommendedName>
</protein>
<dbReference type="Proteomes" id="UP000003781">
    <property type="component" value="Unassembled WGS sequence"/>
</dbReference>
<dbReference type="OrthoDB" id="5419659at2"/>
<reference evidence="2 3" key="1">
    <citation type="submission" date="2007-03" db="EMBL/GenBank/DDBJ databases">
        <authorList>
            <person name="Stal L."/>
            <person name="Ferriera S."/>
            <person name="Johnson J."/>
            <person name="Kravitz S."/>
            <person name="Beeson K."/>
            <person name="Sutton G."/>
            <person name="Rogers Y.-H."/>
            <person name="Friedman R."/>
            <person name="Frazier M."/>
            <person name="Venter J.C."/>
        </authorList>
    </citation>
    <scope>NUCLEOTIDE SEQUENCE [LARGE SCALE GENOMIC DNA]</scope>
    <source>
        <strain evidence="2 3">CCY0110</strain>
    </source>
</reference>
<dbReference type="InterPro" id="IPR035069">
    <property type="entry name" value="TTHA1013/TTHA0281-like"/>
</dbReference>
<sequence>MKDNYVCYDQDNQFLSNKKQRLMKVKVIIWQEDDIWCGSVPALPGCHTWGETYDHLIEMLKEAIEAWLDVANEKANLEKDSKLVKEVEISI</sequence>
<dbReference type="eggNOG" id="COG1598">
    <property type="taxonomic scope" value="Bacteria"/>
</dbReference>
<dbReference type="Gene3D" id="3.30.160.250">
    <property type="match status" value="1"/>
</dbReference>
<dbReference type="EMBL" id="AAXW01000005">
    <property type="protein sequence ID" value="EAZ92572.1"/>
    <property type="molecule type" value="Genomic_DNA"/>
</dbReference>
<name>A3ILC1_9CHRO</name>
<feature type="domain" description="HicB-like antitoxin of toxin-antitoxin system" evidence="1">
    <location>
        <begin position="31"/>
        <end position="81"/>
    </location>
</feature>
<evidence type="ECO:0000313" key="2">
    <source>
        <dbReference type="EMBL" id="EAZ92572.1"/>
    </source>
</evidence>
<organism evidence="2 3">
    <name type="scientific">Crocosphaera chwakensis CCY0110</name>
    <dbReference type="NCBI Taxonomy" id="391612"/>
    <lineage>
        <taxon>Bacteria</taxon>
        <taxon>Bacillati</taxon>
        <taxon>Cyanobacteriota</taxon>
        <taxon>Cyanophyceae</taxon>
        <taxon>Oscillatoriophycideae</taxon>
        <taxon>Chroococcales</taxon>
        <taxon>Aphanothecaceae</taxon>
        <taxon>Crocosphaera</taxon>
        <taxon>Crocosphaera chwakensis</taxon>
    </lineage>
</organism>
<dbReference type="PANTHER" id="PTHR34504">
    <property type="entry name" value="ANTITOXIN HICB"/>
    <property type="match status" value="1"/>
</dbReference>
<dbReference type="SUPFAM" id="SSF143100">
    <property type="entry name" value="TTHA1013/TTHA0281-like"/>
    <property type="match status" value="1"/>
</dbReference>
<keyword evidence="3" id="KW-1185">Reference proteome</keyword>
<proteinExistence type="predicted"/>
<gene>
    <name evidence="2" type="ORF">CY0110_23436</name>
</gene>
<dbReference type="InterPro" id="IPR051404">
    <property type="entry name" value="TA_system_antitoxin"/>
</dbReference>